<evidence type="ECO:0000313" key="1">
    <source>
        <dbReference type="EMBL" id="MDC3988131.1"/>
    </source>
</evidence>
<evidence type="ECO:0000313" key="2">
    <source>
        <dbReference type="Proteomes" id="UP001151081"/>
    </source>
</evidence>
<dbReference type="RefSeq" id="WP_272423403.1">
    <property type="nucleotide sequence ID" value="NZ_JAGTJJ010000065.1"/>
</dbReference>
<dbReference type="AlphaFoldDB" id="A0A9X4AXP5"/>
<comment type="caution">
    <text evidence="1">The sequence shown here is derived from an EMBL/GenBank/DDBJ whole genome shotgun (WGS) entry which is preliminary data.</text>
</comment>
<protein>
    <submittedName>
        <fullName evidence="1">Uncharacterized protein</fullName>
    </submittedName>
</protein>
<proteinExistence type="predicted"/>
<reference evidence="1 2" key="1">
    <citation type="submission" date="2021-04" db="EMBL/GenBank/DDBJ databases">
        <title>Genome analysis of Polyangium sp.</title>
        <authorList>
            <person name="Li Y."/>
            <person name="Wang J."/>
        </authorList>
    </citation>
    <scope>NUCLEOTIDE SEQUENCE [LARGE SCALE GENOMIC DNA]</scope>
    <source>
        <strain evidence="1 2">SDU14</strain>
    </source>
</reference>
<organism evidence="1 2">
    <name type="scientific">Polyangium jinanense</name>
    <dbReference type="NCBI Taxonomy" id="2829994"/>
    <lineage>
        <taxon>Bacteria</taxon>
        <taxon>Pseudomonadati</taxon>
        <taxon>Myxococcota</taxon>
        <taxon>Polyangia</taxon>
        <taxon>Polyangiales</taxon>
        <taxon>Polyangiaceae</taxon>
        <taxon>Polyangium</taxon>
    </lineage>
</organism>
<keyword evidence="2" id="KW-1185">Reference proteome</keyword>
<dbReference type="Proteomes" id="UP001151081">
    <property type="component" value="Unassembled WGS sequence"/>
</dbReference>
<sequence>MGTYDLPADLEPYGRLPTWLRAFLAEHPSTGVSVIPIGREDAARKEFERLPKVAPKLPRDSEPEGQ</sequence>
<name>A0A9X4AXP5_9BACT</name>
<gene>
    <name evidence="1" type="ORF">KEG57_47125</name>
</gene>
<accession>A0A9X4AXP5</accession>
<dbReference type="EMBL" id="JAGTJJ010000065">
    <property type="protein sequence ID" value="MDC3988131.1"/>
    <property type="molecule type" value="Genomic_DNA"/>
</dbReference>